<evidence type="ECO:0000313" key="1">
    <source>
        <dbReference type="EMBL" id="RVW13298.1"/>
    </source>
</evidence>
<evidence type="ECO:0000313" key="2">
    <source>
        <dbReference type="Proteomes" id="UP000288805"/>
    </source>
</evidence>
<sequence length="250" mass="28246">MHIKKNVCESIIGTLLNIPGKTNDGLNCRLDLVDMGLRSELAPKFESKRTYLPPACYSLSKIEKKVFCETLSQLKVPYGYCSNLRNIVSMEDLKLYGLKSDDYHTLMQQLLSVSLRSILPKHVRNAICRLSSFFNALCSKVVDVSTLDELQNEFTVGGCTHLKEEGIEFYMEYLSNVETIGIPSTSNIDQKVGASLFEGHTMKVEVAIANEEPVSETLKWIAHGPSHYVFKYHGYVINGCHYHTKERDDL</sequence>
<dbReference type="AlphaFoldDB" id="A0A438BQR1"/>
<name>A0A438BQR1_VITVI</name>
<organism evidence="1 2">
    <name type="scientific">Vitis vinifera</name>
    <name type="common">Grape</name>
    <dbReference type="NCBI Taxonomy" id="29760"/>
    <lineage>
        <taxon>Eukaryota</taxon>
        <taxon>Viridiplantae</taxon>
        <taxon>Streptophyta</taxon>
        <taxon>Embryophyta</taxon>
        <taxon>Tracheophyta</taxon>
        <taxon>Spermatophyta</taxon>
        <taxon>Magnoliopsida</taxon>
        <taxon>eudicotyledons</taxon>
        <taxon>Gunneridae</taxon>
        <taxon>Pentapetalae</taxon>
        <taxon>rosids</taxon>
        <taxon>Vitales</taxon>
        <taxon>Vitaceae</taxon>
        <taxon>Viteae</taxon>
        <taxon>Vitis</taxon>
    </lineage>
</organism>
<dbReference type="EMBL" id="QGNW01002657">
    <property type="protein sequence ID" value="RVW13298.1"/>
    <property type="molecule type" value="Genomic_DNA"/>
</dbReference>
<reference evidence="1 2" key="1">
    <citation type="journal article" date="2018" name="PLoS Genet.">
        <title>Population sequencing reveals clonal diversity and ancestral inbreeding in the grapevine cultivar Chardonnay.</title>
        <authorList>
            <person name="Roach M.J."/>
            <person name="Johnson D.L."/>
            <person name="Bohlmann J."/>
            <person name="van Vuuren H.J."/>
            <person name="Jones S.J."/>
            <person name="Pretorius I.S."/>
            <person name="Schmidt S.A."/>
            <person name="Borneman A.R."/>
        </authorList>
    </citation>
    <scope>NUCLEOTIDE SEQUENCE [LARGE SCALE GENOMIC DNA]</scope>
    <source>
        <strain evidence="2">cv. Chardonnay</strain>
        <tissue evidence="1">Leaf</tissue>
    </source>
</reference>
<proteinExistence type="predicted"/>
<gene>
    <name evidence="1" type="ORF">CK203_103429</name>
</gene>
<dbReference type="PANTHER" id="PTHR48258">
    <property type="entry name" value="DUF4218 DOMAIN-CONTAINING PROTEIN-RELATED"/>
    <property type="match status" value="1"/>
</dbReference>
<accession>A0A438BQR1</accession>
<comment type="caution">
    <text evidence="1">The sequence shown here is derived from an EMBL/GenBank/DDBJ whole genome shotgun (WGS) entry which is preliminary data.</text>
</comment>
<dbReference type="PANTHER" id="PTHR48258:SF8">
    <property type="entry name" value="DUF4216 DOMAIN-CONTAINING PROTEIN"/>
    <property type="match status" value="1"/>
</dbReference>
<protein>
    <submittedName>
        <fullName evidence="1">Uncharacterized protein</fullName>
    </submittedName>
</protein>
<dbReference type="Proteomes" id="UP000288805">
    <property type="component" value="Unassembled WGS sequence"/>
</dbReference>